<evidence type="ECO:0000313" key="1">
    <source>
        <dbReference type="EMBL" id="AMN31305.1"/>
    </source>
</evidence>
<gene>
    <name evidence="1" type="ORF">JFP838_pA0389</name>
</gene>
<protein>
    <submittedName>
        <fullName evidence="1">Uncharacterized protein</fullName>
    </submittedName>
</protein>
<proteinExistence type="predicted"/>
<dbReference type="PATRIC" id="fig|1502.177.peg.3599"/>
<evidence type="ECO:0000313" key="2">
    <source>
        <dbReference type="Proteomes" id="UP000070260"/>
    </source>
</evidence>
<organism evidence="1 2">
    <name type="scientific">Clostridium perfringens</name>
    <dbReference type="NCBI Taxonomy" id="1502"/>
    <lineage>
        <taxon>Bacteria</taxon>
        <taxon>Bacillati</taxon>
        <taxon>Bacillota</taxon>
        <taxon>Clostridia</taxon>
        <taxon>Eubacteriales</taxon>
        <taxon>Clostridiaceae</taxon>
        <taxon>Clostridium</taxon>
    </lineage>
</organism>
<dbReference type="EMBL" id="CP013615">
    <property type="protein sequence ID" value="AMN31305.1"/>
    <property type="molecule type" value="Genomic_DNA"/>
</dbReference>
<dbReference type="RefSeq" id="WP_061429889.1">
    <property type="nucleotide sequence ID" value="NZ_CATNZX010000014.1"/>
</dbReference>
<reference evidence="1 2" key="1">
    <citation type="journal article" date="2016" name="PLoS ONE">
        <title>Plasmid Characterization and Chromosome Analysis of Two netF+ Clostridium perfringens Isolates Associated with Foal and Canine Necrotizing Enteritis.</title>
        <authorList>
            <person name="Mehdizadeh Gohari I."/>
            <person name="Kropinski A.M."/>
            <person name="Weese S.J."/>
            <person name="Parreira V.R."/>
            <person name="Whitehead A.E."/>
            <person name="Boerlin P."/>
            <person name="Prescott J.F."/>
        </authorList>
    </citation>
    <scope>NUCLEOTIDE SEQUENCE [LARGE SCALE GENOMIC DNA]</scope>
    <source>
        <strain evidence="1 2">JP838</strain>
        <plasmid evidence="2">Plasmid pJFP838A</plasmid>
    </source>
</reference>
<geneLocation type="plasmid" evidence="1 2">
    <name>pJFP838A</name>
</geneLocation>
<sequence>MKFFTYGNNKLIHTQSTPIYVDSISNKIITDKKSLWGSSRNKYYSDWFVITLALPMLIEHNCSVEGFEYDLDFDNYNIISINKNNYKDYITDKLLDLKKIGTCDAIIFDKELVDTVKEFEGYYVDSVQIFNTDCIKTWETTKMDIPYITSNEFRDYVKEKSNRILEHIRGSEIMKLLFK</sequence>
<dbReference type="Proteomes" id="UP000070260">
    <property type="component" value="Plasmid pJFP838A"/>
</dbReference>
<accession>A0A140GRZ6</accession>
<name>A0A140GRZ6_CLOPF</name>
<keyword evidence="1" id="KW-0614">Plasmid</keyword>
<dbReference type="AlphaFoldDB" id="A0A140GRZ6"/>